<feature type="compositionally biased region" description="Polar residues" evidence="1">
    <location>
        <begin position="7"/>
        <end position="42"/>
    </location>
</feature>
<evidence type="ECO:0000256" key="1">
    <source>
        <dbReference type="SAM" id="MobiDB-lite"/>
    </source>
</evidence>
<gene>
    <name evidence="2" type="ORF">L202_04297</name>
</gene>
<evidence type="ECO:0000313" key="3">
    <source>
        <dbReference type="Proteomes" id="UP000094065"/>
    </source>
</evidence>
<feature type="compositionally biased region" description="Low complexity" evidence="1">
    <location>
        <begin position="176"/>
        <end position="186"/>
    </location>
</feature>
<feature type="compositionally biased region" description="Basic and acidic residues" evidence="1">
    <location>
        <begin position="80"/>
        <end position="89"/>
    </location>
</feature>
<feature type="region of interest" description="Disordered" evidence="1">
    <location>
        <begin position="126"/>
        <end position="246"/>
    </location>
</feature>
<keyword evidence="3" id="KW-1185">Reference proteome</keyword>
<reference evidence="2 3" key="1">
    <citation type="submission" date="2016-06" db="EMBL/GenBank/DDBJ databases">
        <title>Evolution of pathogenesis and genome organization in the Tremellales.</title>
        <authorList>
            <person name="Cuomo C."/>
            <person name="Litvintseva A."/>
            <person name="Heitman J."/>
            <person name="Chen Y."/>
            <person name="Sun S."/>
            <person name="Springer D."/>
            <person name="Dromer F."/>
            <person name="Young S."/>
            <person name="Zeng Q."/>
            <person name="Chapman S."/>
            <person name="Gujja S."/>
            <person name="Saif S."/>
            <person name="Birren B."/>
        </authorList>
    </citation>
    <scope>NUCLEOTIDE SEQUENCE [LARGE SCALE GENOMIC DNA]</scope>
    <source>
        <strain evidence="2 3">CBS 6039</strain>
    </source>
</reference>
<comment type="caution">
    <text evidence="2">The sequence shown here is derived from an EMBL/GenBank/DDBJ whole genome shotgun (WGS) entry which is preliminary data.</text>
</comment>
<dbReference type="EMBL" id="AWGJ01000006">
    <property type="protein sequence ID" value="ODN78731.1"/>
    <property type="molecule type" value="Genomic_DNA"/>
</dbReference>
<dbReference type="GeneID" id="30155606"/>
<dbReference type="AlphaFoldDB" id="A0A1E3HTE9"/>
<dbReference type="RefSeq" id="XP_018993777.1">
    <property type="nucleotide sequence ID" value="XM_019138340.1"/>
</dbReference>
<feature type="compositionally biased region" description="Basic and acidic residues" evidence="1">
    <location>
        <begin position="135"/>
        <end position="148"/>
    </location>
</feature>
<dbReference type="OrthoDB" id="2554033at2759"/>
<dbReference type="Proteomes" id="UP000094065">
    <property type="component" value="Unassembled WGS sequence"/>
</dbReference>
<feature type="region of interest" description="Disordered" evidence="1">
    <location>
        <begin position="1"/>
        <end position="104"/>
    </location>
</feature>
<accession>A0A1E3HTE9</accession>
<proteinExistence type="predicted"/>
<protein>
    <submittedName>
        <fullName evidence="2">Uncharacterized protein</fullName>
    </submittedName>
</protein>
<evidence type="ECO:0000313" key="2">
    <source>
        <dbReference type="EMBL" id="ODN78731.1"/>
    </source>
</evidence>
<organism evidence="2 3">
    <name type="scientific">Cryptococcus amylolentus CBS 6039</name>
    <dbReference type="NCBI Taxonomy" id="1295533"/>
    <lineage>
        <taxon>Eukaryota</taxon>
        <taxon>Fungi</taxon>
        <taxon>Dikarya</taxon>
        <taxon>Basidiomycota</taxon>
        <taxon>Agaricomycotina</taxon>
        <taxon>Tremellomycetes</taxon>
        <taxon>Tremellales</taxon>
        <taxon>Cryptococcaceae</taxon>
        <taxon>Cryptococcus</taxon>
    </lineage>
</organism>
<name>A0A1E3HTE9_9TREE</name>
<sequence>MSAPISIANNTHRSPPSSASLSPQTPFFPTPALSSATPNQPGSLFKWASSFGKSPPPAQFASGSFTSREGIGKEMGTSIPEHDGEHSDNFEFGDFNDTGNSGSWVKGRRAMSMSMPYGAQSGVGAMLKNNGYSPHEQKETPFDADKNSKGQGVLRRLSIGGYRPPFISPPTQNTHLPPTELPASSSLPPPPASTPSGAEGPSEIKRSAALGGNTHARGRRFSESQGNRKKGVSPMGERILREHGHF</sequence>